<name>A0ABQ2DZ55_9ACTN</name>
<dbReference type="Proteomes" id="UP000660265">
    <property type="component" value="Unassembled WGS sequence"/>
</dbReference>
<reference evidence="2" key="1">
    <citation type="journal article" date="2019" name="Int. J. Syst. Evol. Microbiol.">
        <title>The Global Catalogue of Microorganisms (GCM) 10K type strain sequencing project: providing services to taxonomists for standard genome sequencing and annotation.</title>
        <authorList>
            <consortium name="The Broad Institute Genomics Platform"/>
            <consortium name="The Broad Institute Genome Sequencing Center for Infectious Disease"/>
            <person name="Wu L."/>
            <person name="Ma J."/>
        </authorList>
    </citation>
    <scope>NUCLEOTIDE SEQUENCE [LARGE SCALE GENOMIC DNA]</scope>
    <source>
        <strain evidence="2">CGMCC 4.7275</strain>
    </source>
</reference>
<protein>
    <submittedName>
        <fullName evidence="1">Uncharacterized protein</fullName>
    </submittedName>
</protein>
<evidence type="ECO:0000313" key="2">
    <source>
        <dbReference type="Proteomes" id="UP000660265"/>
    </source>
</evidence>
<organism evidence="1 2">
    <name type="scientific">Streptomyces camponoticapitis</name>
    <dbReference type="NCBI Taxonomy" id="1616125"/>
    <lineage>
        <taxon>Bacteria</taxon>
        <taxon>Bacillati</taxon>
        <taxon>Actinomycetota</taxon>
        <taxon>Actinomycetes</taxon>
        <taxon>Kitasatosporales</taxon>
        <taxon>Streptomycetaceae</taxon>
        <taxon>Streptomyces</taxon>
    </lineage>
</organism>
<accession>A0ABQ2DZ55</accession>
<dbReference type="EMBL" id="BMMV01000002">
    <property type="protein sequence ID" value="GGJ78389.1"/>
    <property type="molecule type" value="Genomic_DNA"/>
</dbReference>
<comment type="caution">
    <text evidence="1">The sequence shown here is derived from an EMBL/GenBank/DDBJ whole genome shotgun (WGS) entry which is preliminary data.</text>
</comment>
<sequence length="60" mass="6354">MVKTKEAAGVAAGNASTWSVVDMAGNVGELISSVNKKSRNPAKLKLIMPSHEKSLWEQGT</sequence>
<evidence type="ECO:0000313" key="1">
    <source>
        <dbReference type="EMBL" id="GGJ78389.1"/>
    </source>
</evidence>
<gene>
    <name evidence="1" type="ORF">GCM10011583_07370</name>
</gene>
<proteinExistence type="predicted"/>
<keyword evidence="2" id="KW-1185">Reference proteome</keyword>